<dbReference type="EC" id="6.3.4.15" evidence="5"/>
<evidence type="ECO:0000313" key="8">
    <source>
        <dbReference type="EMBL" id="ODM10800.1"/>
    </source>
</evidence>
<keyword evidence="5" id="KW-0804">Transcription</keyword>
<proteinExistence type="inferred from homology"/>
<dbReference type="InterPro" id="IPR045864">
    <property type="entry name" value="aa-tRNA-synth_II/BPL/LPL"/>
</dbReference>
<dbReference type="Pfam" id="PF02237">
    <property type="entry name" value="BPL_C"/>
    <property type="match status" value="1"/>
</dbReference>
<dbReference type="GO" id="GO:0003677">
    <property type="term" value="F:DNA binding"/>
    <property type="evidence" value="ECO:0007669"/>
    <property type="project" value="UniProtKB-UniRule"/>
</dbReference>
<keyword evidence="2 5" id="KW-0547">Nucleotide-binding</keyword>
<keyword evidence="5" id="KW-0238">DNA-binding</keyword>
<comment type="caution">
    <text evidence="8">The sequence shown here is derived from an EMBL/GenBank/DDBJ whole genome shotgun (WGS) entry which is preliminary data.</text>
</comment>
<dbReference type="AlphaFoldDB" id="A0A1E3AQ31"/>
<dbReference type="SUPFAM" id="SSF50037">
    <property type="entry name" value="C-terminal domain of transcriptional repressors"/>
    <property type="match status" value="1"/>
</dbReference>
<dbReference type="PROSITE" id="PS51733">
    <property type="entry name" value="BPL_LPL_CATALYTIC"/>
    <property type="match status" value="1"/>
</dbReference>
<dbReference type="Gene3D" id="1.10.10.10">
    <property type="entry name" value="Winged helix-like DNA-binding domain superfamily/Winged helix DNA-binding domain"/>
    <property type="match status" value="1"/>
</dbReference>
<dbReference type="InterPro" id="IPR030855">
    <property type="entry name" value="Bifunct_BirA"/>
</dbReference>
<dbReference type="InterPro" id="IPR003142">
    <property type="entry name" value="BPL_C"/>
</dbReference>
<protein>
    <recommendedName>
        <fullName evidence="5">Bifunctional ligase/repressor BirA</fullName>
    </recommendedName>
    <alternativeName>
        <fullName evidence="5">Biotin--[acetyl-CoA-carboxylase] ligase</fullName>
        <ecNumber evidence="5">6.3.4.15</ecNumber>
    </alternativeName>
    <alternativeName>
        <fullName evidence="5">Biotin--protein ligase</fullName>
    </alternativeName>
    <alternativeName>
        <fullName evidence="5">Biotin-[acetyl-CoA carboxylase] synthetase</fullName>
    </alternativeName>
</protein>
<evidence type="ECO:0000256" key="1">
    <source>
        <dbReference type="ARBA" id="ARBA00022598"/>
    </source>
</evidence>
<dbReference type="Proteomes" id="UP000095003">
    <property type="component" value="Unassembled WGS sequence"/>
</dbReference>
<dbReference type="InterPro" id="IPR004143">
    <property type="entry name" value="BPL_LPL_catalytic"/>
</dbReference>
<keyword evidence="1 5" id="KW-0436">Ligase</keyword>
<feature type="binding site" evidence="5">
    <location>
        <position position="225"/>
    </location>
    <ligand>
        <name>biotin</name>
        <dbReference type="ChEBI" id="CHEBI:57586"/>
    </ligand>
</feature>
<evidence type="ECO:0000256" key="6">
    <source>
        <dbReference type="SAM" id="MobiDB-lite"/>
    </source>
</evidence>
<reference evidence="8 9" key="1">
    <citation type="submission" date="2016-07" db="EMBL/GenBank/DDBJ databases">
        <title>Characterization of isolates of Eisenbergiella tayi derived from blood cultures, using whole genome sequencing.</title>
        <authorList>
            <person name="Burdz T."/>
            <person name="Wiebe D."/>
            <person name="Huynh C."/>
            <person name="Bernard K."/>
        </authorList>
    </citation>
    <scope>NUCLEOTIDE SEQUENCE [LARGE SCALE GENOMIC DNA]</scope>
    <source>
        <strain evidence="8 9">NML 120489</strain>
    </source>
</reference>
<dbReference type="InterPro" id="IPR008988">
    <property type="entry name" value="Transcriptional_repressor_C"/>
</dbReference>
<evidence type="ECO:0000256" key="2">
    <source>
        <dbReference type="ARBA" id="ARBA00022741"/>
    </source>
</evidence>
<evidence type="ECO:0000256" key="3">
    <source>
        <dbReference type="ARBA" id="ARBA00022840"/>
    </source>
</evidence>
<dbReference type="GO" id="GO:0005737">
    <property type="term" value="C:cytoplasm"/>
    <property type="evidence" value="ECO:0007669"/>
    <property type="project" value="TreeGrafter"/>
</dbReference>
<comment type="similarity">
    <text evidence="5">Belongs to the biotin--protein ligase family.</text>
</comment>
<dbReference type="NCBIfam" id="TIGR00121">
    <property type="entry name" value="birA_ligase"/>
    <property type="match status" value="1"/>
</dbReference>
<organism evidence="8 9">
    <name type="scientific">Eisenbergiella tayi</name>
    <dbReference type="NCBI Taxonomy" id="1432052"/>
    <lineage>
        <taxon>Bacteria</taxon>
        <taxon>Bacillati</taxon>
        <taxon>Bacillota</taxon>
        <taxon>Clostridia</taxon>
        <taxon>Lachnospirales</taxon>
        <taxon>Lachnospiraceae</taxon>
        <taxon>Eisenbergiella</taxon>
    </lineage>
</organism>
<keyword evidence="3 5" id="KW-0067">ATP-binding</keyword>
<dbReference type="SUPFAM" id="SSF46785">
    <property type="entry name" value="Winged helix' DNA-binding domain"/>
    <property type="match status" value="1"/>
</dbReference>
<feature type="DNA-binding region" description="H-T-H motif" evidence="5">
    <location>
        <begin position="56"/>
        <end position="75"/>
    </location>
</feature>
<dbReference type="HAMAP" id="MF_00978">
    <property type="entry name" value="Bifunct_BirA"/>
    <property type="match status" value="1"/>
</dbReference>
<feature type="domain" description="BPL/LPL catalytic" evidence="7">
    <location>
        <begin position="106"/>
        <end position="296"/>
    </location>
</feature>
<feature type="binding site" evidence="5">
    <location>
        <begin position="131"/>
        <end position="133"/>
    </location>
    <ligand>
        <name>biotin</name>
        <dbReference type="ChEBI" id="CHEBI:57586"/>
    </ligand>
</feature>
<dbReference type="GO" id="GO:0006355">
    <property type="term" value="P:regulation of DNA-templated transcription"/>
    <property type="evidence" value="ECO:0007669"/>
    <property type="project" value="UniProtKB-UniRule"/>
</dbReference>
<dbReference type="InterPro" id="IPR013196">
    <property type="entry name" value="HTH_11"/>
</dbReference>
<dbReference type="PANTHER" id="PTHR12835">
    <property type="entry name" value="BIOTIN PROTEIN LIGASE"/>
    <property type="match status" value="1"/>
</dbReference>
<dbReference type="Gene3D" id="2.30.30.100">
    <property type="match status" value="1"/>
</dbReference>
<evidence type="ECO:0000256" key="4">
    <source>
        <dbReference type="ARBA" id="ARBA00023267"/>
    </source>
</evidence>
<comment type="function">
    <text evidence="5">Acts both as a biotin--[acetyl-CoA-carboxylase] ligase and a repressor.</text>
</comment>
<sequence>MKSEILSLLRESMLREKAADAPAGENQPAGMPAGKEQPAGMPVGKETPTGREYISGQELCSRFGVSRTAVWKVINQLKEEGYEIEAVQNKGYRLKASPDVIGEIELGSRLQTRGEGHWAGSSLIYYPSTGSTNIDAKRAAEDGAPEGTLVVTDCQNTGRGRRGRDWSSPQGCNLYFTLLLRPDCSPDQACMLTLVMALAVAEAVNELGLEAGIKWPNDIVLSGKKICGILTEMSAEPDYIHYVVIGCGINVNQEEFPSEISRTATSLRLEKGEKISRSALLVSVMDHFEEAYGAFRKTWDLTELLPSYHRFLLNKDARVRVLDPKGEFDGIARGINEKGELLVETEQNGIVNVYAGEVSVRGVYGYV</sequence>
<dbReference type="PANTHER" id="PTHR12835:SF5">
    <property type="entry name" value="BIOTIN--PROTEIN LIGASE"/>
    <property type="match status" value="1"/>
</dbReference>
<dbReference type="GO" id="GO:0016740">
    <property type="term" value="F:transferase activity"/>
    <property type="evidence" value="ECO:0007669"/>
    <property type="project" value="UniProtKB-ARBA"/>
</dbReference>
<keyword evidence="5" id="KW-0678">Repressor</keyword>
<feature type="binding site" evidence="5">
    <location>
        <position position="155"/>
    </location>
    <ligand>
        <name>biotin</name>
        <dbReference type="ChEBI" id="CHEBI:57586"/>
    </ligand>
</feature>
<dbReference type="Pfam" id="PF03099">
    <property type="entry name" value="BPL_LplA_LipB"/>
    <property type="match status" value="1"/>
</dbReference>
<dbReference type="GO" id="GO:0009249">
    <property type="term" value="P:protein lipoylation"/>
    <property type="evidence" value="ECO:0007669"/>
    <property type="project" value="UniProtKB-ARBA"/>
</dbReference>
<dbReference type="Gene3D" id="3.30.930.10">
    <property type="entry name" value="Bira Bifunctional Protein, Domain 2"/>
    <property type="match status" value="1"/>
</dbReference>
<dbReference type="SUPFAM" id="SSF55681">
    <property type="entry name" value="Class II aaRS and biotin synthetases"/>
    <property type="match status" value="1"/>
</dbReference>
<dbReference type="Pfam" id="PF08279">
    <property type="entry name" value="HTH_11"/>
    <property type="match status" value="1"/>
</dbReference>
<gene>
    <name evidence="5 8" type="primary">birA</name>
    <name evidence="8" type="ORF">BEH84_03229</name>
</gene>
<feature type="region of interest" description="Disordered" evidence="6">
    <location>
        <begin position="17"/>
        <end position="42"/>
    </location>
</feature>
<comment type="catalytic activity">
    <reaction evidence="5">
        <text>biotin + L-lysyl-[protein] + ATP = N(6)-biotinyl-L-lysyl-[protein] + AMP + diphosphate + H(+)</text>
        <dbReference type="Rhea" id="RHEA:11756"/>
        <dbReference type="Rhea" id="RHEA-COMP:9752"/>
        <dbReference type="Rhea" id="RHEA-COMP:10505"/>
        <dbReference type="ChEBI" id="CHEBI:15378"/>
        <dbReference type="ChEBI" id="CHEBI:29969"/>
        <dbReference type="ChEBI" id="CHEBI:30616"/>
        <dbReference type="ChEBI" id="CHEBI:33019"/>
        <dbReference type="ChEBI" id="CHEBI:57586"/>
        <dbReference type="ChEBI" id="CHEBI:83144"/>
        <dbReference type="ChEBI" id="CHEBI:456215"/>
        <dbReference type="EC" id="6.3.4.15"/>
    </reaction>
</comment>
<dbReference type="InterPro" id="IPR004408">
    <property type="entry name" value="Biotin_CoA_COase_ligase"/>
</dbReference>
<evidence type="ECO:0000256" key="5">
    <source>
        <dbReference type="HAMAP-Rule" id="MF_00978"/>
    </source>
</evidence>
<dbReference type="GO" id="GO:0004077">
    <property type="term" value="F:biotin--[biotin carboxyl-carrier protein] ligase activity"/>
    <property type="evidence" value="ECO:0007669"/>
    <property type="project" value="UniProtKB-UniRule"/>
</dbReference>
<dbReference type="InterPro" id="IPR036390">
    <property type="entry name" value="WH_DNA-bd_sf"/>
</dbReference>
<dbReference type="GO" id="GO:0005524">
    <property type="term" value="F:ATP binding"/>
    <property type="evidence" value="ECO:0007669"/>
    <property type="project" value="UniProtKB-UniRule"/>
</dbReference>
<evidence type="ECO:0000313" key="9">
    <source>
        <dbReference type="Proteomes" id="UP000095003"/>
    </source>
</evidence>
<dbReference type="EMBL" id="MCGI01000003">
    <property type="protein sequence ID" value="ODM10800.1"/>
    <property type="molecule type" value="Genomic_DNA"/>
</dbReference>
<accession>A0A1E3AQ31</accession>
<dbReference type="PATRIC" id="fig|1432052.3.peg.3568"/>
<keyword evidence="5" id="KW-0805">Transcription regulation</keyword>
<keyword evidence="4 5" id="KW-0092">Biotin</keyword>
<name>A0A1E3AQ31_9FIRM</name>
<feature type="binding site" evidence="5">
    <location>
        <begin position="159"/>
        <end position="161"/>
    </location>
    <ligand>
        <name>biotin</name>
        <dbReference type="ChEBI" id="CHEBI:57586"/>
    </ligand>
</feature>
<dbReference type="InterPro" id="IPR036388">
    <property type="entry name" value="WH-like_DNA-bd_sf"/>
</dbReference>
<evidence type="ECO:0000259" key="7">
    <source>
        <dbReference type="PROSITE" id="PS51733"/>
    </source>
</evidence>
<dbReference type="CDD" id="cd16442">
    <property type="entry name" value="BPL"/>
    <property type="match status" value="1"/>
</dbReference>